<evidence type="ECO:0000256" key="5">
    <source>
        <dbReference type="ARBA" id="ARBA00025797"/>
    </source>
</evidence>
<feature type="transmembrane region" description="Helical" evidence="7">
    <location>
        <begin position="285"/>
        <end position="304"/>
    </location>
</feature>
<evidence type="ECO:0000256" key="4">
    <source>
        <dbReference type="ARBA" id="ARBA00023136"/>
    </source>
</evidence>
<evidence type="ECO:0000256" key="6">
    <source>
        <dbReference type="SAM" id="MobiDB-lite"/>
    </source>
</evidence>
<keyword evidence="11" id="KW-1185">Reference proteome</keyword>
<dbReference type="GO" id="GO:0000045">
    <property type="term" value="P:autophagosome assembly"/>
    <property type="evidence" value="ECO:0007669"/>
    <property type="project" value="TreeGrafter"/>
</dbReference>
<evidence type="ECO:0000256" key="1">
    <source>
        <dbReference type="ARBA" id="ARBA00004141"/>
    </source>
</evidence>
<dbReference type="EMBL" id="VJMH01006813">
    <property type="protein sequence ID" value="KAF0687927.1"/>
    <property type="molecule type" value="Genomic_DNA"/>
</dbReference>
<dbReference type="OrthoDB" id="3364966at2759"/>
<dbReference type="InterPro" id="IPR032816">
    <property type="entry name" value="VTT_dom"/>
</dbReference>
<gene>
    <name evidence="10" type="primary">Aste57867_20419</name>
    <name evidence="9" type="ORF">As57867_020353</name>
    <name evidence="10" type="ORF">ASTE57867_20419</name>
</gene>
<dbReference type="GO" id="GO:0016020">
    <property type="term" value="C:membrane"/>
    <property type="evidence" value="ECO:0007669"/>
    <property type="project" value="UniProtKB-SubCell"/>
</dbReference>
<feature type="transmembrane region" description="Helical" evidence="7">
    <location>
        <begin position="73"/>
        <end position="97"/>
    </location>
</feature>
<keyword evidence="2 7" id="KW-0812">Transmembrane</keyword>
<evidence type="ECO:0000259" key="8">
    <source>
        <dbReference type="Pfam" id="PF09335"/>
    </source>
</evidence>
<evidence type="ECO:0000313" key="11">
    <source>
        <dbReference type="Proteomes" id="UP000332933"/>
    </source>
</evidence>
<dbReference type="EMBL" id="CAADRA010006836">
    <property type="protein sequence ID" value="VFT97105.1"/>
    <property type="molecule type" value="Genomic_DNA"/>
</dbReference>
<dbReference type="Proteomes" id="UP000332933">
    <property type="component" value="Unassembled WGS sequence"/>
</dbReference>
<evidence type="ECO:0000256" key="2">
    <source>
        <dbReference type="ARBA" id="ARBA00022692"/>
    </source>
</evidence>
<reference evidence="10 11" key="1">
    <citation type="submission" date="2019-03" db="EMBL/GenBank/DDBJ databases">
        <authorList>
            <person name="Gaulin E."/>
            <person name="Dumas B."/>
        </authorList>
    </citation>
    <scope>NUCLEOTIDE SEQUENCE [LARGE SCALE GENOMIC DNA]</scope>
    <source>
        <strain evidence="10">CBS 568.67</strain>
    </source>
</reference>
<dbReference type="Pfam" id="PF09335">
    <property type="entry name" value="VTT_dom"/>
    <property type="match status" value="1"/>
</dbReference>
<feature type="transmembrane region" description="Helical" evidence="7">
    <location>
        <begin position="131"/>
        <end position="150"/>
    </location>
</feature>
<comment type="subcellular location">
    <subcellularLocation>
        <location evidence="1">Membrane</location>
        <topology evidence="1">Multi-pass membrane protein</topology>
    </subcellularLocation>
</comment>
<feature type="region of interest" description="Disordered" evidence="6">
    <location>
        <begin position="39"/>
        <end position="58"/>
    </location>
</feature>
<accession>A0A485LG56</accession>
<dbReference type="PANTHER" id="PTHR43220">
    <property type="match status" value="1"/>
</dbReference>
<dbReference type="PANTHER" id="PTHR43220:SF18">
    <property type="entry name" value="TRANSMEMBRANE PROTEIN 41B"/>
    <property type="match status" value="1"/>
</dbReference>
<dbReference type="InterPro" id="IPR045014">
    <property type="entry name" value="TM41A/B"/>
</dbReference>
<reference evidence="9" key="2">
    <citation type="submission" date="2019-06" db="EMBL/GenBank/DDBJ databases">
        <title>Genomics analysis of Aphanomyces spp. identifies a new class of oomycete effector associated with host adaptation.</title>
        <authorList>
            <person name="Gaulin E."/>
        </authorList>
    </citation>
    <scope>NUCLEOTIDE SEQUENCE</scope>
    <source>
        <strain evidence="9">CBS 578.67</strain>
    </source>
</reference>
<proteinExistence type="inferred from homology"/>
<evidence type="ECO:0000313" key="10">
    <source>
        <dbReference type="EMBL" id="VFT97105.1"/>
    </source>
</evidence>
<keyword evidence="3 7" id="KW-1133">Transmembrane helix</keyword>
<comment type="similarity">
    <text evidence="5">Belongs to the TMEM41 family.</text>
</comment>
<evidence type="ECO:0000256" key="3">
    <source>
        <dbReference type="ARBA" id="ARBA00022989"/>
    </source>
</evidence>
<evidence type="ECO:0000256" key="7">
    <source>
        <dbReference type="SAM" id="Phobius"/>
    </source>
</evidence>
<sequence>MSLFNRIRIRFQNRSWASPDRFVVEGSREDFTAAMELRQRHATSDTNATPSTSILSSSHTQEDKTEIVVAYDVAMLVLIFLASLIGVAGAIYMLILYDLDEAEAAKIRFPTSLQVAQELGQELKALTEHSYGRILVAHGLLYLFLQSWAIPGTVFVNLLGGALFGLLVGFPLCLFYNTLGSCFMYGLSYRYGGKLVQKYLAARLAQMRTMIDAHRDDLTLYMIFLRIFPFSPNWFMNMSSPHVDIPLLQFAPSVAIGLTPYNFLSCKAGLILSALQSKSDIIDTATTIQLIVVAVGGFVGLPILRRRFAT</sequence>
<evidence type="ECO:0000313" key="9">
    <source>
        <dbReference type="EMBL" id="KAF0687927.1"/>
    </source>
</evidence>
<feature type="domain" description="VTT" evidence="8">
    <location>
        <begin position="150"/>
        <end position="269"/>
    </location>
</feature>
<dbReference type="AlphaFoldDB" id="A0A485LG56"/>
<protein>
    <submittedName>
        <fullName evidence="10">Aste57867_20419 protein</fullName>
    </submittedName>
</protein>
<feature type="compositionally biased region" description="Polar residues" evidence="6">
    <location>
        <begin position="44"/>
        <end position="58"/>
    </location>
</feature>
<organism evidence="10 11">
    <name type="scientific">Aphanomyces stellatus</name>
    <dbReference type="NCBI Taxonomy" id="120398"/>
    <lineage>
        <taxon>Eukaryota</taxon>
        <taxon>Sar</taxon>
        <taxon>Stramenopiles</taxon>
        <taxon>Oomycota</taxon>
        <taxon>Saprolegniomycetes</taxon>
        <taxon>Saprolegniales</taxon>
        <taxon>Verrucalvaceae</taxon>
        <taxon>Aphanomyces</taxon>
    </lineage>
</organism>
<feature type="transmembrane region" description="Helical" evidence="7">
    <location>
        <begin position="162"/>
        <end position="187"/>
    </location>
</feature>
<name>A0A485LG56_9STRA</name>
<keyword evidence="4 7" id="KW-0472">Membrane</keyword>